<dbReference type="InterPro" id="IPR012340">
    <property type="entry name" value="NA-bd_OB-fold"/>
</dbReference>
<dbReference type="HAMAP" id="MF_00984">
    <property type="entry name" value="SSB"/>
    <property type="match status" value="1"/>
</dbReference>
<comment type="subunit">
    <text evidence="2">Homotetramer.</text>
</comment>
<dbReference type="EMBL" id="MLCF01000103">
    <property type="protein sequence ID" value="OIV36278.1"/>
    <property type="molecule type" value="Genomic_DNA"/>
</dbReference>
<feature type="region of interest" description="Disordered" evidence="4">
    <location>
        <begin position="121"/>
        <end position="141"/>
    </location>
</feature>
<dbReference type="InterPro" id="IPR011344">
    <property type="entry name" value="ssDNA-bd"/>
</dbReference>
<dbReference type="InterPro" id="IPR000424">
    <property type="entry name" value="Primosome_PriB/ssb"/>
</dbReference>
<comment type="caution">
    <text evidence="2">Lacks conserved residue(s) required for the propagation of feature annotation.</text>
</comment>
<accession>A0A1J7BCA8</accession>
<keyword evidence="1 2" id="KW-0238">DNA-binding</keyword>
<name>A0A1J7BCA8_9ACTN</name>
<dbReference type="STRING" id="1428644.BIV57_17025"/>
<dbReference type="Gene3D" id="2.40.50.140">
    <property type="entry name" value="Nucleic acid-binding proteins"/>
    <property type="match status" value="1"/>
</dbReference>
<dbReference type="NCBIfam" id="TIGR00621">
    <property type="entry name" value="ssb"/>
    <property type="match status" value="1"/>
</dbReference>
<dbReference type="Pfam" id="PF00436">
    <property type="entry name" value="SSB"/>
    <property type="match status" value="1"/>
</dbReference>
<sequence length="141" mass="15358">MNETAITVVGNTATDIRFQRTAAGVPAASFRLAFRPRRYNREASCWVDGDTSFVTVWTFRGLAENVAGSVERGDPVVVTGHLRVRDWEREGQRQTVVEVEARSVGHDLARGTSAFRRMIREPSPEAGAGSGAAVPADMSTH</sequence>
<keyword evidence="6" id="KW-1185">Reference proteome</keyword>
<dbReference type="AlphaFoldDB" id="A0A1J7BCA8"/>
<evidence type="ECO:0000313" key="6">
    <source>
        <dbReference type="Proteomes" id="UP000243342"/>
    </source>
</evidence>
<evidence type="ECO:0000256" key="1">
    <source>
        <dbReference type="ARBA" id="ARBA00023125"/>
    </source>
</evidence>
<proteinExistence type="inferred from homology"/>
<reference evidence="5 6" key="1">
    <citation type="submission" date="2016-10" db="EMBL/GenBank/DDBJ databases">
        <title>Genome sequence of Streptomyces gilvigriseus MUSC 26.</title>
        <authorList>
            <person name="Lee L.-H."/>
            <person name="Ser H.-L."/>
        </authorList>
    </citation>
    <scope>NUCLEOTIDE SEQUENCE [LARGE SCALE GENOMIC DNA]</scope>
    <source>
        <strain evidence="5 6">MUSC 26</strain>
    </source>
</reference>
<comment type="caution">
    <text evidence="5">The sequence shown here is derived from an EMBL/GenBank/DDBJ whole genome shotgun (WGS) entry which is preliminary data.</text>
</comment>
<feature type="compositionally biased region" description="Low complexity" evidence="4">
    <location>
        <begin position="124"/>
        <end position="141"/>
    </location>
</feature>
<evidence type="ECO:0000256" key="3">
    <source>
        <dbReference type="PIRNR" id="PIRNR002070"/>
    </source>
</evidence>
<dbReference type="PIRSF" id="PIRSF002070">
    <property type="entry name" value="SSB"/>
    <property type="match status" value="1"/>
</dbReference>
<dbReference type="SUPFAM" id="SSF50249">
    <property type="entry name" value="Nucleic acid-binding proteins"/>
    <property type="match status" value="1"/>
</dbReference>
<dbReference type="Proteomes" id="UP000243342">
    <property type="component" value="Unassembled WGS sequence"/>
</dbReference>
<evidence type="ECO:0000313" key="5">
    <source>
        <dbReference type="EMBL" id="OIV36278.1"/>
    </source>
</evidence>
<evidence type="ECO:0000256" key="4">
    <source>
        <dbReference type="SAM" id="MobiDB-lite"/>
    </source>
</evidence>
<evidence type="ECO:0000256" key="2">
    <source>
        <dbReference type="HAMAP-Rule" id="MF_00984"/>
    </source>
</evidence>
<dbReference type="RefSeq" id="WP_071657744.1">
    <property type="nucleotide sequence ID" value="NZ_MLCF01000103.1"/>
</dbReference>
<dbReference type="PROSITE" id="PS50935">
    <property type="entry name" value="SSB"/>
    <property type="match status" value="1"/>
</dbReference>
<dbReference type="CDD" id="cd04496">
    <property type="entry name" value="SSB_OBF"/>
    <property type="match status" value="1"/>
</dbReference>
<dbReference type="GO" id="GO:0006260">
    <property type="term" value="P:DNA replication"/>
    <property type="evidence" value="ECO:0007669"/>
    <property type="project" value="InterPro"/>
</dbReference>
<gene>
    <name evidence="5" type="ORF">BIV57_17025</name>
</gene>
<organism evidence="5 6">
    <name type="scientific">Mangrovactinospora gilvigrisea</name>
    <dbReference type="NCBI Taxonomy" id="1428644"/>
    <lineage>
        <taxon>Bacteria</taxon>
        <taxon>Bacillati</taxon>
        <taxon>Actinomycetota</taxon>
        <taxon>Actinomycetes</taxon>
        <taxon>Kitasatosporales</taxon>
        <taxon>Streptomycetaceae</taxon>
        <taxon>Mangrovactinospora</taxon>
    </lineage>
</organism>
<protein>
    <recommendedName>
        <fullName evidence="2 3">Single-stranded DNA-binding protein</fullName>
        <shortName evidence="2">SSB</shortName>
    </recommendedName>
</protein>
<dbReference type="GO" id="GO:0003697">
    <property type="term" value="F:single-stranded DNA binding"/>
    <property type="evidence" value="ECO:0007669"/>
    <property type="project" value="UniProtKB-UniRule"/>
</dbReference>